<name>K0F0F1_NOCB7</name>
<keyword evidence="2" id="KW-0489">Methyltransferase</keyword>
<protein>
    <submittedName>
        <fullName evidence="2">Type 11 methyltransferase</fullName>
    </submittedName>
</protein>
<dbReference type="CDD" id="cd02440">
    <property type="entry name" value="AdoMet_MTases"/>
    <property type="match status" value="1"/>
</dbReference>
<feature type="domain" description="Methyltransferase" evidence="1">
    <location>
        <begin position="96"/>
        <end position="190"/>
    </location>
</feature>
<dbReference type="eggNOG" id="COG4123">
    <property type="taxonomic scope" value="Bacteria"/>
</dbReference>
<dbReference type="GO" id="GO:0032259">
    <property type="term" value="P:methylation"/>
    <property type="evidence" value="ECO:0007669"/>
    <property type="project" value="UniProtKB-KW"/>
</dbReference>
<dbReference type="EMBL" id="CP003876">
    <property type="protein sequence ID" value="AFU01156.1"/>
    <property type="molecule type" value="Genomic_DNA"/>
</dbReference>
<dbReference type="KEGG" id="nbr:O3I_015975"/>
<dbReference type="InterPro" id="IPR041698">
    <property type="entry name" value="Methyltransf_25"/>
</dbReference>
<dbReference type="SUPFAM" id="SSF53335">
    <property type="entry name" value="S-adenosyl-L-methionine-dependent methyltransferases"/>
    <property type="match status" value="1"/>
</dbReference>
<keyword evidence="2" id="KW-0808">Transferase</keyword>
<dbReference type="Proteomes" id="UP000006304">
    <property type="component" value="Chromosome"/>
</dbReference>
<dbReference type="Gene3D" id="3.40.50.150">
    <property type="entry name" value="Vaccinia Virus protein VP39"/>
    <property type="match status" value="1"/>
</dbReference>
<keyword evidence="3" id="KW-1185">Reference proteome</keyword>
<sequence length="305" mass="34706">MTTDATFSTNIARTPYEKELRQHWDSKQHDDVNLLLGELDGLYHHHFGYGDYDPAVLLGEGQQREQKMIAELHRLESDQVSLILDVLGDIGPEHCVMDAGSGRGGTSFMIHDRYGCAIDGVNFSQYQIAFAEQLAEQRHCADRVRFHYQNMAATTFPDGHFHRVISNETTMYGDLYEFFSEFSRVLTPGGRYVAVTWCRDDAVEFSSPDVEQIDQHYVCHVHRRSTYFKALAAAGLAPIHVEDFTEQALPYWELREQSSLATGVEQPYLSAYRAGHMNYLLIVADRVVPDQPSSRPLRNPKGNNE</sequence>
<dbReference type="STRING" id="1133849.O3I_015975"/>
<dbReference type="Pfam" id="PF13649">
    <property type="entry name" value="Methyltransf_25"/>
    <property type="match status" value="1"/>
</dbReference>
<gene>
    <name evidence="2" type="ORF">O3I_015975</name>
</gene>
<evidence type="ECO:0000313" key="2">
    <source>
        <dbReference type="EMBL" id="AFU01156.1"/>
    </source>
</evidence>
<dbReference type="GO" id="GO:0008168">
    <property type="term" value="F:methyltransferase activity"/>
    <property type="evidence" value="ECO:0007669"/>
    <property type="project" value="UniProtKB-KW"/>
</dbReference>
<dbReference type="RefSeq" id="WP_014984011.1">
    <property type="nucleotide sequence ID" value="NC_018681.1"/>
</dbReference>
<reference evidence="2 3" key="1">
    <citation type="journal article" date="2012" name="J. Bacteriol.">
        <title>Complete genome sequence of Nocardia brasiliensis HUJEG-1.</title>
        <authorList>
            <person name="Vera-Cabrera L."/>
            <person name="Ortiz-Lopez R."/>
            <person name="Elizondo-Gonzalez R."/>
            <person name="Perez-Maya A.A."/>
            <person name="Ocampo-Candiani J."/>
        </authorList>
    </citation>
    <scope>NUCLEOTIDE SEQUENCE [LARGE SCALE GENOMIC DNA]</scope>
    <source>
        <strain evidence="3">ATCC 700358</strain>
    </source>
</reference>
<proteinExistence type="predicted"/>
<dbReference type="InterPro" id="IPR029063">
    <property type="entry name" value="SAM-dependent_MTases_sf"/>
</dbReference>
<organism evidence="2 3">
    <name type="scientific">Nocardia brasiliensis (strain ATCC 700358 / HUJEG-1)</name>
    <dbReference type="NCBI Taxonomy" id="1133849"/>
    <lineage>
        <taxon>Bacteria</taxon>
        <taxon>Bacillati</taxon>
        <taxon>Actinomycetota</taxon>
        <taxon>Actinomycetes</taxon>
        <taxon>Mycobacteriales</taxon>
        <taxon>Nocardiaceae</taxon>
        <taxon>Nocardia</taxon>
    </lineage>
</organism>
<dbReference type="PANTHER" id="PTHR44068:SF11">
    <property type="entry name" value="GERANYL DIPHOSPHATE 2-C-METHYLTRANSFERASE"/>
    <property type="match status" value="1"/>
</dbReference>
<dbReference type="AlphaFoldDB" id="K0F0F1"/>
<accession>K0F0F1</accession>
<evidence type="ECO:0000259" key="1">
    <source>
        <dbReference type="Pfam" id="PF13649"/>
    </source>
</evidence>
<dbReference type="InterPro" id="IPR050447">
    <property type="entry name" value="Erg6_SMT_methyltransf"/>
</dbReference>
<evidence type="ECO:0000313" key="3">
    <source>
        <dbReference type="Proteomes" id="UP000006304"/>
    </source>
</evidence>
<dbReference type="PANTHER" id="PTHR44068">
    <property type="entry name" value="ZGC:194242"/>
    <property type="match status" value="1"/>
</dbReference>
<dbReference type="HOGENOM" id="CLU_1057338_0_0_11"/>